<gene>
    <name evidence="1" type="ORF">BTN50_0156</name>
</gene>
<protein>
    <recommendedName>
        <fullName evidence="3">Mobile element protein</fullName>
    </recommendedName>
</protein>
<sequence>MACSHYLRISNRSQRASVTFKAKNKETIPHLAIGFTGFKLYGESEW</sequence>
<accession>A0A291B6T1</accession>
<evidence type="ECO:0000313" key="2">
    <source>
        <dbReference type="Proteomes" id="UP000218160"/>
    </source>
</evidence>
<dbReference type="KEGG" id="elux:BTN50_0156"/>
<dbReference type="EMBL" id="CP020660">
    <property type="protein sequence ID" value="ATF08697.1"/>
    <property type="molecule type" value="Genomic_DNA"/>
</dbReference>
<dbReference type="Proteomes" id="UP000218160">
    <property type="component" value="Chromosome 1"/>
</dbReference>
<organism evidence="1 2">
    <name type="scientific">Candidatus Enterovibrio altilux</name>
    <dbReference type="NCBI Taxonomy" id="1927128"/>
    <lineage>
        <taxon>Bacteria</taxon>
        <taxon>Pseudomonadati</taxon>
        <taxon>Pseudomonadota</taxon>
        <taxon>Gammaproteobacteria</taxon>
        <taxon>Vibrionales</taxon>
        <taxon>Vibrionaceae</taxon>
        <taxon>Enterovibrio</taxon>
    </lineage>
</organism>
<keyword evidence="2" id="KW-1185">Reference proteome</keyword>
<reference evidence="2" key="1">
    <citation type="submission" date="2017-04" db="EMBL/GenBank/DDBJ databases">
        <title>Genome evolution of the luminous symbionts of deep sea anglerfish.</title>
        <authorList>
            <person name="Hendry T.A."/>
        </authorList>
    </citation>
    <scope>NUCLEOTIDE SEQUENCE [LARGE SCALE GENOMIC DNA]</scope>
</reference>
<dbReference type="AlphaFoldDB" id="A0A291B6T1"/>
<proteinExistence type="predicted"/>
<name>A0A291B6T1_9GAMM</name>
<evidence type="ECO:0008006" key="3">
    <source>
        <dbReference type="Google" id="ProtNLM"/>
    </source>
</evidence>
<evidence type="ECO:0000313" key="1">
    <source>
        <dbReference type="EMBL" id="ATF08697.1"/>
    </source>
</evidence>